<keyword evidence="3" id="KW-0808">Transferase</keyword>
<dbReference type="GO" id="GO:0005829">
    <property type="term" value="C:cytosol"/>
    <property type="evidence" value="ECO:0007669"/>
    <property type="project" value="TreeGrafter"/>
</dbReference>
<evidence type="ECO:0000256" key="8">
    <source>
        <dbReference type="SAM" id="SignalP"/>
    </source>
</evidence>
<evidence type="ECO:0000313" key="9">
    <source>
        <dbReference type="EMBL" id="KAF6172059.1"/>
    </source>
</evidence>
<keyword evidence="5" id="KW-1133">Transmembrane helix</keyword>
<dbReference type="InterPro" id="IPR037239">
    <property type="entry name" value="OSBP_sf"/>
</dbReference>
<sequence length="512" mass="58020">MMALCVVAFAISGYASTEGRNCKLFNPLLEETYEADYPDKGVRFFSEKVSHHPVIVACHYEGKGCKFWGDSNLKSKFWGRSIQLDPVGILTLEFDDGEVFQWSKVTTSIYNLILGKVYCDHYCTMRIQGNRDYSCKLKFKEQSIIDRNPHQVQGIVQDKSGKTMATLFGKWDESMHYAAVYALLIAAIEARFTSCDEERNDPSKVHIVLSPKLNLLLDSIETQLNTRKPKLVTRFKMVKLPNLALYFIPLFKKSSEYGRSGVAEVIHSLCFCAAVDKLAERVSCPRFTLSIPEIMGEFMDLSYSLVSMDRLHSLASKAGVEQEFLAHFGSKILAEEMEWLDFYAAVPGISRQSGGLDTDRNQLPRLVYVSREKRPRHNHHKKAGAMNALTESIKVGMWDGLYDAFHSIGQHICTSPPSSYAELETIEIEPPCKRYASQQSSLHKLNVSDVAVVDISKSIAAYFEHETSITREAKSPFKTQLSCWKKLCDCELWLTEKFLVNNFDSLGYGEFL</sequence>
<dbReference type="GO" id="GO:0032934">
    <property type="term" value="F:sterol binding"/>
    <property type="evidence" value="ECO:0007669"/>
    <property type="project" value="TreeGrafter"/>
</dbReference>
<dbReference type="AlphaFoldDB" id="A0A7J7NY03"/>
<gene>
    <name evidence="9" type="ORF">GIB67_029477</name>
</gene>
<evidence type="ECO:0000256" key="3">
    <source>
        <dbReference type="ARBA" id="ARBA00022679"/>
    </source>
</evidence>
<name>A0A7J7NY03_9MAGN</name>
<dbReference type="Proteomes" id="UP000541444">
    <property type="component" value="Unassembled WGS sequence"/>
</dbReference>
<keyword evidence="10" id="KW-1185">Reference proteome</keyword>
<dbReference type="PANTHER" id="PTHR10972:SF96">
    <property type="entry name" value="OXYSTEROL-BINDING PROTEIN-RELATED PROTEIN 1A-RELATED"/>
    <property type="match status" value="1"/>
</dbReference>
<dbReference type="EMBL" id="JACGCM010000445">
    <property type="protein sequence ID" value="KAF6172059.1"/>
    <property type="molecule type" value="Genomic_DNA"/>
</dbReference>
<dbReference type="GO" id="GO:0012505">
    <property type="term" value="C:endomembrane system"/>
    <property type="evidence" value="ECO:0007669"/>
    <property type="project" value="UniProtKB-SubCell"/>
</dbReference>
<evidence type="ECO:0000256" key="5">
    <source>
        <dbReference type="ARBA" id="ARBA00022989"/>
    </source>
</evidence>
<dbReference type="OrthoDB" id="14833at2759"/>
<proteinExistence type="predicted"/>
<feature type="binding site" evidence="7">
    <location>
        <position position="381"/>
    </location>
    <ligand>
        <name>UDP-alpha-D-glucose</name>
        <dbReference type="ChEBI" id="CHEBI:58885"/>
    </ligand>
</feature>
<keyword evidence="8" id="KW-0732">Signal</keyword>
<dbReference type="Pfam" id="PF03552">
    <property type="entry name" value="Cellulose_synt"/>
    <property type="match status" value="1"/>
</dbReference>
<evidence type="ECO:0000313" key="10">
    <source>
        <dbReference type="Proteomes" id="UP000541444"/>
    </source>
</evidence>
<comment type="caution">
    <text evidence="9">The sequence shown here is derived from an EMBL/GenBank/DDBJ whole genome shotgun (WGS) entry which is preliminary data.</text>
</comment>
<evidence type="ECO:0000256" key="4">
    <source>
        <dbReference type="ARBA" id="ARBA00022692"/>
    </source>
</evidence>
<evidence type="ECO:0000256" key="6">
    <source>
        <dbReference type="ARBA" id="ARBA00023136"/>
    </source>
</evidence>
<evidence type="ECO:0000256" key="7">
    <source>
        <dbReference type="PIRSR" id="PIRSR605150-2"/>
    </source>
</evidence>
<accession>A0A7J7NY03</accession>
<dbReference type="InterPro" id="IPR000648">
    <property type="entry name" value="Oxysterol-bd"/>
</dbReference>
<keyword evidence="2" id="KW-0328">Glycosyltransferase</keyword>
<evidence type="ECO:0000256" key="1">
    <source>
        <dbReference type="ARBA" id="ARBA00004308"/>
    </source>
</evidence>
<dbReference type="SUPFAM" id="SSF144000">
    <property type="entry name" value="Oxysterol-binding protein-like"/>
    <property type="match status" value="1"/>
</dbReference>
<dbReference type="PANTHER" id="PTHR10972">
    <property type="entry name" value="OXYSTEROL-BINDING PROTEIN-RELATED"/>
    <property type="match status" value="1"/>
</dbReference>
<keyword evidence="6" id="KW-0472">Membrane</keyword>
<dbReference type="GO" id="GO:0016020">
    <property type="term" value="C:membrane"/>
    <property type="evidence" value="ECO:0007669"/>
    <property type="project" value="InterPro"/>
</dbReference>
<dbReference type="GO" id="GO:0016760">
    <property type="term" value="F:cellulose synthase (UDP-forming) activity"/>
    <property type="evidence" value="ECO:0007669"/>
    <property type="project" value="InterPro"/>
</dbReference>
<dbReference type="FunFam" id="2.40.160.120:FF:000012">
    <property type="entry name" value="Oxysterol-binding protein-related protein 2A"/>
    <property type="match status" value="1"/>
</dbReference>
<dbReference type="InterPro" id="IPR005150">
    <property type="entry name" value="Cellulose_synth"/>
</dbReference>
<comment type="subcellular location">
    <subcellularLocation>
        <location evidence="1">Endomembrane system</location>
    </subcellularLocation>
</comment>
<dbReference type="Pfam" id="PF01237">
    <property type="entry name" value="Oxysterol_BP"/>
    <property type="match status" value="1"/>
</dbReference>
<protein>
    <submittedName>
        <fullName evidence="9">Uncharacterized protein</fullName>
    </submittedName>
</protein>
<evidence type="ECO:0000256" key="2">
    <source>
        <dbReference type="ARBA" id="ARBA00022676"/>
    </source>
</evidence>
<dbReference type="GO" id="GO:0030244">
    <property type="term" value="P:cellulose biosynthetic process"/>
    <property type="evidence" value="ECO:0007669"/>
    <property type="project" value="InterPro"/>
</dbReference>
<organism evidence="9 10">
    <name type="scientific">Kingdonia uniflora</name>
    <dbReference type="NCBI Taxonomy" id="39325"/>
    <lineage>
        <taxon>Eukaryota</taxon>
        <taxon>Viridiplantae</taxon>
        <taxon>Streptophyta</taxon>
        <taxon>Embryophyta</taxon>
        <taxon>Tracheophyta</taxon>
        <taxon>Spermatophyta</taxon>
        <taxon>Magnoliopsida</taxon>
        <taxon>Ranunculales</taxon>
        <taxon>Circaeasteraceae</taxon>
        <taxon>Kingdonia</taxon>
    </lineage>
</organism>
<feature type="chain" id="PRO_5029881239" evidence="8">
    <location>
        <begin position="20"/>
        <end position="512"/>
    </location>
</feature>
<reference evidence="9 10" key="1">
    <citation type="journal article" date="2020" name="IScience">
        <title>Genome Sequencing of the Endangered Kingdonia uniflora (Circaeasteraceae, Ranunculales) Reveals Potential Mechanisms of Evolutionary Specialization.</title>
        <authorList>
            <person name="Sun Y."/>
            <person name="Deng T."/>
            <person name="Zhang A."/>
            <person name="Moore M.J."/>
            <person name="Landis J.B."/>
            <person name="Lin N."/>
            <person name="Zhang H."/>
            <person name="Zhang X."/>
            <person name="Huang J."/>
            <person name="Zhang X."/>
            <person name="Sun H."/>
            <person name="Wang H."/>
        </authorList>
    </citation>
    <scope>NUCLEOTIDE SEQUENCE [LARGE SCALE GENOMIC DNA]</scope>
    <source>
        <strain evidence="9">TB1705</strain>
        <tissue evidence="9">Leaf</tissue>
    </source>
</reference>
<dbReference type="Gene3D" id="2.40.160.120">
    <property type="match status" value="1"/>
</dbReference>
<feature type="signal peptide" evidence="8">
    <location>
        <begin position="1"/>
        <end position="19"/>
    </location>
</feature>
<keyword evidence="4" id="KW-0812">Transmembrane</keyword>